<feature type="non-terminal residue" evidence="1">
    <location>
        <position position="1"/>
    </location>
</feature>
<sequence>QIYRRSKCNQNGVGREKVIIYTDNILFIVVCGLDPSRVPVHRLLYQSQKCQVPIFQKLFFRVILTCLNGYTCEVGLVTIHRHNVSMDNKT</sequence>
<evidence type="ECO:0000313" key="1">
    <source>
        <dbReference type="EMBL" id="CEK74891.1"/>
    </source>
</evidence>
<organism evidence="1">
    <name type="scientific">Arion vulgaris</name>
    <dbReference type="NCBI Taxonomy" id="1028688"/>
    <lineage>
        <taxon>Eukaryota</taxon>
        <taxon>Metazoa</taxon>
        <taxon>Spiralia</taxon>
        <taxon>Lophotrochozoa</taxon>
        <taxon>Mollusca</taxon>
        <taxon>Gastropoda</taxon>
        <taxon>Heterobranchia</taxon>
        <taxon>Euthyneura</taxon>
        <taxon>Panpulmonata</taxon>
        <taxon>Eupulmonata</taxon>
        <taxon>Stylommatophora</taxon>
        <taxon>Helicina</taxon>
        <taxon>Arionoidea</taxon>
        <taxon>Arionidae</taxon>
        <taxon>Arion</taxon>
    </lineage>
</organism>
<protein>
    <submittedName>
        <fullName evidence="1">Uncharacterized protein</fullName>
    </submittedName>
</protein>
<dbReference type="AlphaFoldDB" id="A0A0B7A4C8"/>
<gene>
    <name evidence="1" type="primary">ORF93033</name>
</gene>
<dbReference type="EMBL" id="HACG01028026">
    <property type="protein sequence ID" value="CEK74891.1"/>
    <property type="molecule type" value="Transcribed_RNA"/>
</dbReference>
<proteinExistence type="predicted"/>
<reference evidence="1" key="1">
    <citation type="submission" date="2014-12" db="EMBL/GenBank/DDBJ databases">
        <title>Insight into the proteome of Arion vulgaris.</title>
        <authorList>
            <person name="Aradska J."/>
            <person name="Bulat T."/>
            <person name="Smidak R."/>
            <person name="Sarate P."/>
            <person name="Gangsoo J."/>
            <person name="Sialana F."/>
            <person name="Bilban M."/>
            <person name="Lubec G."/>
        </authorList>
    </citation>
    <scope>NUCLEOTIDE SEQUENCE</scope>
    <source>
        <tissue evidence="1">Skin</tissue>
    </source>
</reference>
<name>A0A0B7A4C8_9EUPU</name>
<accession>A0A0B7A4C8</accession>